<dbReference type="GO" id="GO:0006635">
    <property type="term" value="P:fatty acid beta-oxidation"/>
    <property type="evidence" value="ECO:0007669"/>
    <property type="project" value="TreeGrafter"/>
</dbReference>
<evidence type="ECO:0000256" key="3">
    <source>
        <dbReference type="RuleBase" id="RU003707"/>
    </source>
</evidence>
<name>A0A167JX16_CALVF</name>
<reference evidence="4 5" key="1">
    <citation type="journal article" date="2016" name="Mol. Biol. Evol.">
        <title>Comparative Genomics of Early-Diverging Mushroom-Forming Fungi Provides Insights into the Origins of Lignocellulose Decay Capabilities.</title>
        <authorList>
            <person name="Nagy L.G."/>
            <person name="Riley R."/>
            <person name="Tritt A."/>
            <person name="Adam C."/>
            <person name="Daum C."/>
            <person name="Floudas D."/>
            <person name="Sun H."/>
            <person name="Yadav J.S."/>
            <person name="Pangilinan J."/>
            <person name="Larsson K.H."/>
            <person name="Matsuura K."/>
            <person name="Barry K."/>
            <person name="Labutti K."/>
            <person name="Kuo R."/>
            <person name="Ohm R.A."/>
            <person name="Bhattacharya S.S."/>
            <person name="Shirouzu T."/>
            <person name="Yoshinaga Y."/>
            <person name="Martin F.M."/>
            <person name="Grigoriev I.V."/>
            <person name="Hibbett D.S."/>
        </authorList>
    </citation>
    <scope>NUCLEOTIDE SEQUENCE [LARGE SCALE GENOMIC DNA]</scope>
    <source>
        <strain evidence="4 5">TUFC12733</strain>
    </source>
</reference>
<dbReference type="InterPro" id="IPR001753">
    <property type="entry name" value="Enoyl-CoA_hydra/iso"/>
</dbReference>
<dbReference type="OrthoDB" id="2139957at2759"/>
<evidence type="ECO:0000313" key="4">
    <source>
        <dbReference type="EMBL" id="KZO94025.1"/>
    </source>
</evidence>
<dbReference type="EMBL" id="KV417297">
    <property type="protein sequence ID" value="KZO94025.1"/>
    <property type="molecule type" value="Genomic_DNA"/>
</dbReference>
<dbReference type="PANTHER" id="PTHR11941">
    <property type="entry name" value="ENOYL-COA HYDRATASE-RELATED"/>
    <property type="match status" value="1"/>
</dbReference>
<dbReference type="SUPFAM" id="SSF52096">
    <property type="entry name" value="ClpP/crotonase"/>
    <property type="match status" value="1"/>
</dbReference>
<evidence type="ECO:0000256" key="1">
    <source>
        <dbReference type="ARBA" id="ARBA00005254"/>
    </source>
</evidence>
<dbReference type="GO" id="GO:0016829">
    <property type="term" value="F:lyase activity"/>
    <property type="evidence" value="ECO:0007669"/>
    <property type="project" value="UniProtKB-KW"/>
</dbReference>
<comment type="similarity">
    <text evidence="1 3">Belongs to the enoyl-CoA hydratase/isomerase family.</text>
</comment>
<dbReference type="PANTHER" id="PTHR11941:SF158">
    <property type="entry name" value="ENOYL-COA HYDRATASE (AFU_ORTHOLOGUE AFUA_2G10650)"/>
    <property type="match status" value="1"/>
</dbReference>
<dbReference type="GO" id="GO:0005739">
    <property type="term" value="C:mitochondrion"/>
    <property type="evidence" value="ECO:0007669"/>
    <property type="project" value="TreeGrafter"/>
</dbReference>
<dbReference type="InterPro" id="IPR014748">
    <property type="entry name" value="Enoyl-CoA_hydra_C"/>
</dbReference>
<accession>A0A167JX16</accession>
<keyword evidence="2" id="KW-0456">Lyase</keyword>
<dbReference type="PROSITE" id="PS00166">
    <property type="entry name" value="ENOYL_COA_HYDRATASE"/>
    <property type="match status" value="1"/>
</dbReference>
<evidence type="ECO:0000313" key="5">
    <source>
        <dbReference type="Proteomes" id="UP000076738"/>
    </source>
</evidence>
<proteinExistence type="inferred from homology"/>
<dbReference type="AlphaFoldDB" id="A0A167JX16"/>
<keyword evidence="5" id="KW-1185">Reference proteome</keyword>
<dbReference type="Pfam" id="PF00378">
    <property type="entry name" value="ECH_1"/>
    <property type="match status" value="1"/>
</dbReference>
<dbReference type="CDD" id="cd06558">
    <property type="entry name" value="crotonase-like"/>
    <property type="match status" value="1"/>
</dbReference>
<sequence>MAFTSEPPAVPPELLISFPLPHVLLLTLNRPKQLNAMTPALQAAIERVLDWFEDEVSLWAVIVTGKGRAFCAGQDLKMWLADPTSAPLPSESSKHGFASISRRKSCKPIIAAVNGLAMGGGMELIVNCDLVVASEDAKFALPEVSRGVVAAQGGIPRLAAISGHQLASEMLLLGQPISAQLAHSRFGFVNRVVPASEVLPTALKLAQTIVNNSPDSVWSTKIALVEGRGDIEGYVQRWEDNPRGRGFAQSENMVEGLRAFQEKRKPDWSNPAAPISAVKAKL</sequence>
<dbReference type="InterPro" id="IPR018376">
    <property type="entry name" value="Enoyl-CoA_hyd/isom_CS"/>
</dbReference>
<dbReference type="Proteomes" id="UP000076738">
    <property type="component" value="Unassembled WGS sequence"/>
</dbReference>
<gene>
    <name evidence="4" type="ORF">CALVIDRAFT_546441</name>
</gene>
<dbReference type="Gene3D" id="3.90.226.10">
    <property type="entry name" value="2-enoyl-CoA Hydratase, Chain A, domain 1"/>
    <property type="match status" value="1"/>
</dbReference>
<organism evidence="4 5">
    <name type="scientific">Calocera viscosa (strain TUFC12733)</name>
    <dbReference type="NCBI Taxonomy" id="1330018"/>
    <lineage>
        <taxon>Eukaryota</taxon>
        <taxon>Fungi</taxon>
        <taxon>Dikarya</taxon>
        <taxon>Basidiomycota</taxon>
        <taxon>Agaricomycotina</taxon>
        <taxon>Dacrymycetes</taxon>
        <taxon>Dacrymycetales</taxon>
        <taxon>Dacrymycetaceae</taxon>
        <taxon>Calocera</taxon>
    </lineage>
</organism>
<dbReference type="STRING" id="1330018.A0A167JX16"/>
<dbReference type="InterPro" id="IPR029045">
    <property type="entry name" value="ClpP/crotonase-like_dom_sf"/>
</dbReference>
<protein>
    <submittedName>
        <fullName evidence="4">Enoyl-CoA hydratase/carnithine racemase</fullName>
    </submittedName>
</protein>
<evidence type="ECO:0000256" key="2">
    <source>
        <dbReference type="ARBA" id="ARBA00023239"/>
    </source>
</evidence>
<dbReference type="Gene3D" id="1.10.12.10">
    <property type="entry name" value="Lyase 2-enoyl-coa Hydratase, Chain A, domain 2"/>
    <property type="match status" value="1"/>
</dbReference>